<evidence type="ECO:0000313" key="1">
    <source>
        <dbReference type="EMBL" id="GIY07611.1"/>
    </source>
</evidence>
<name>A0AAV4QGY5_CAEEX</name>
<reference evidence="1 2" key="1">
    <citation type="submission" date="2021-06" db="EMBL/GenBank/DDBJ databases">
        <title>Caerostris extrusa draft genome.</title>
        <authorList>
            <person name="Kono N."/>
            <person name="Arakawa K."/>
        </authorList>
    </citation>
    <scope>NUCLEOTIDE SEQUENCE [LARGE SCALE GENOMIC DNA]</scope>
</reference>
<comment type="caution">
    <text evidence="1">The sequence shown here is derived from an EMBL/GenBank/DDBJ whole genome shotgun (WGS) entry which is preliminary data.</text>
</comment>
<dbReference type="Proteomes" id="UP001054945">
    <property type="component" value="Unassembled WGS sequence"/>
</dbReference>
<organism evidence="1 2">
    <name type="scientific">Caerostris extrusa</name>
    <name type="common">Bark spider</name>
    <name type="synonym">Caerostris bankana</name>
    <dbReference type="NCBI Taxonomy" id="172846"/>
    <lineage>
        <taxon>Eukaryota</taxon>
        <taxon>Metazoa</taxon>
        <taxon>Ecdysozoa</taxon>
        <taxon>Arthropoda</taxon>
        <taxon>Chelicerata</taxon>
        <taxon>Arachnida</taxon>
        <taxon>Araneae</taxon>
        <taxon>Araneomorphae</taxon>
        <taxon>Entelegynae</taxon>
        <taxon>Araneoidea</taxon>
        <taxon>Araneidae</taxon>
        <taxon>Caerostris</taxon>
    </lineage>
</organism>
<protein>
    <submittedName>
        <fullName evidence="1">Uncharacterized protein</fullName>
    </submittedName>
</protein>
<dbReference type="EMBL" id="BPLR01006130">
    <property type="protein sequence ID" value="GIY07611.1"/>
    <property type="molecule type" value="Genomic_DNA"/>
</dbReference>
<dbReference type="AlphaFoldDB" id="A0AAV4QGY5"/>
<evidence type="ECO:0000313" key="2">
    <source>
        <dbReference type="Proteomes" id="UP001054945"/>
    </source>
</evidence>
<keyword evidence="2" id="KW-1185">Reference proteome</keyword>
<sequence length="90" mass="10392">MIRNPVYMNTDNHRRYLPLASTTKCMDVFIAAPIAPIGGALIDIPNNHRCVGERKQIRHKYPFATPIFMAVVAEVMDCYSQKRRILTLWM</sequence>
<proteinExistence type="predicted"/>
<accession>A0AAV4QGY5</accession>
<gene>
    <name evidence="1" type="ORF">CEXT_526811</name>
</gene>